<dbReference type="Gene3D" id="4.10.830.40">
    <property type="match status" value="1"/>
</dbReference>
<organism evidence="7 8">
    <name type="scientific">Acanthaster planci</name>
    <name type="common">Crown-of-thorns starfish</name>
    <dbReference type="NCBI Taxonomy" id="133434"/>
    <lineage>
        <taxon>Eukaryota</taxon>
        <taxon>Metazoa</taxon>
        <taxon>Echinodermata</taxon>
        <taxon>Eleutherozoa</taxon>
        <taxon>Asterozoa</taxon>
        <taxon>Asteroidea</taxon>
        <taxon>Valvatacea</taxon>
        <taxon>Valvatida</taxon>
        <taxon>Acanthasteridae</taxon>
        <taxon>Acanthaster</taxon>
    </lineage>
</organism>
<dbReference type="PROSITE" id="PS00518">
    <property type="entry name" value="ZF_RING_1"/>
    <property type="match status" value="1"/>
</dbReference>
<dbReference type="InterPro" id="IPR013083">
    <property type="entry name" value="Znf_RING/FYVE/PHD"/>
</dbReference>
<dbReference type="InterPro" id="IPR000315">
    <property type="entry name" value="Znf_B-box"/>
</dbReference>
<reference evidence="8" key="1">
    <citation type="submission" date="2025-08" db="UniProtKB">
        <authorList>
            <consortium name="RefSeq"/>
        </authorList>
    </citation>
    <scope>IDENTIFICATION</scope>
</reference>
<dbReference type="InterPro" id="IPR001841">
    <property type="entry name" value="Znf_RING"/>
</dbReference>
<protein>
    <submittedName>
        <fullName evidence="8">E3 ubiquitin-protein ligase TRIM33-like</fullName>
    </submittedName>
</protein>
<accession>A0A8B7XTH7</accession>
<evidence type="ECO:0000313" key="7">
    <source>
        <dbReference type="Proteomes" id="UP000694845"/>
    </source>
</evidence>
<dbReference type="SUPFAM" id="SSF57845">
    <property type="entry name" value="B-box zinc-binding domain"/>
    <property type="match status" value="1"/>
</dbReference>
<evidence type="ECO:0000256" key="2">
    <source>
        <dbReference type="ARBA" id="ARBA00022771"/>
    </source>
</evidence>
<feature type="domain" description="B box-type" evidence="6">
    <location>
        <begin position="102"/>
        <end position="149"/>
    </location>
</feature>
<sequence length="218" mass="24416">MAASMTVESVLGSIIQGHLECSICHTCYQEPKMLHCSHSFCLKCLQELKQSQHLNDDKVTCPLCKRETTLPEGGVDKLNTNYTLIALVQEVVKQEQLLQDEGSMVMCQACDESNEAISCCMDCGHYLCQECKKAHQRLAALRTHKVTSLAELSEAMMAKPVSTKSYISMCDNHPSQELCFYCNSCEQLICKICSSSGHKEPVHSFVQDCYRHLLVPRS</sequence>
<dbReference type="Proteomes" id="UP000694845">
    <property type="component" value="Unplaced"/>
</dbReference>
<keyword evidence="2 4" id="KW-0863">Zinc-finger</keyword>
<evidence type="ECO:0000259" key="5">
    <source>
        <dbReference type="PROSITE" id="PS50089"/>
    </source>
</evidence>
<dbReference type="AlphaFoldDB" id="A0A8B7XTH7"/>
<dbReference type="PANTHER" id="PTHR25462:SF307">
    <property type="entry name" value="TRIPARTITE MOTIF-CONTAINING PROTEIN 45"/>
    <property type="match status" value="1"/>
</dbReference>
<dbReference type="SMART" id="SM00184">
    <property type="entry name" value="RING"/>
    <property type="match status" value="2"/>
</dbReference>
<evidence type="ECO:0000256" key="1">
    <source>
        <dbReference type="ARBA" id="ARBA00022723"/>
    </source>
</evidence>
<gene>
    <name evidence="8" type="primary">LOC110975376</name>
</gene>
<evidence type="ECO:0000256" key="3">
    <source>
        <dbReference type="ARBA" id="ARBA00022833"/>
    </source>
</evidence>
<dbReference type="PROSITE" id="PS50119">
    <property type="entry name" value="ZF_BBOX"/>
    <property type="match status" value="2"/>
</dbReference>
<dbReference type="Pfam" id="PF00643">
    <property type="entry name" value="zf-B_box"/>
    <property type="match status" value="2"/>
</dbReference>
<dbReference type="RefSeq" id="XP_022083522.1">
    <property type="nucleotide sequence ID" value="XM_022227830.1"/>
</dbReference>
<dbReference type="PROSITE" id="PS50089">
    <property type="entry name" value="ZF_RING_2"/>
    <property type="match status" value="1"/>
</dbReference>
<dbReference type="GO" id="GO:0008270">
    <property type="term" value="F:zinc ion binding"/>
    <property type="evidence" value="ECO:0007669"/>
    <property type="project" value="UniProtKB-KW"/>
</dbReference>
<keyword evidence="7" id="KW-1185">Reference proteome</keyword>
<dbReference type="Gene3D" id="3.30.160.60">
    <property type="entry name" value="Classic Zinc Finger"/>
    <property type="match status" value="1"/>
</dbReference>
<dbReference type="SUPFAM" id="SSF57850">
    <property type="entry name" value="RING/U-box"/>
    <property type="match status" value="1"/>
</dbReference>
<dbReference type="GeneID" id="110975376"/>
<evidence type="ECO:0000259" key="6">
    <source>
        <dbReference type="PROSITE" id="PS50119"/>
    </source>
</evidence>
<feature type="domain" description="B box-type" evidence="6">
    <location>
        <begin position="165"/>
        <end position="217"/>
    </location>
</feature>
<dbReference type="PANTHER" id="PTHR25462">
    <property type="entry name" value="BONUS, ISOFORM C-RELATED"/>
    <property type="match status" value="1"/>
</dbReference>
<name>A0A8B7XTH7_ACAPL</name>
<dbReference type="InterPro" id="IPR047153">
    <property type="entry name" value="TRIM45/56/19-like"/>
</dbReference>
<evidence type="ECO:0000313" key="8">
    <source>
        <dbReference type="RefSeq" id="XP_022083522.1"/>
    </source>
</evidence>
<dbReference type="InterPro" id="IPR017907">
    <property type="entry name" value="Znf_RING_CS"/>
</dbReference>
<dbReference type="InterPro" id="IPR027370">
    <property type="entry name" value="Znf-RING_euk"/>
</dbReference>
<dbReference type="Pfam" id="PF13445">
    <property type="entry name" value="zf-RING_UBOX"/>
    <property type="match status" value="1"/>
</dbReference>
<dbReference type="SMART" id="SM00336">
    <property type="entry name" value="BBOX"/>
    <property type="match status" value="2"/>
</dbReference>
<dbReference type="OrthoDB" id="342730at2759"/>
<dbReference type="KEGG" id="aplc:110975376"/>
<dbReference type="OMA" id="HYESAPV"/>
<keyword evidence="1" id="KW-0479">Metal-binding</keyword>
<dbReference type="Gene3D" id="3.30.40.10">
    <property type="entry name" value="Zinc/RING finger domain, C3HC4 (zinc finger)"/>
    <property type="match status" value="1"/>
</dbReference>
<keyword evidence="3" id="KW-0862">Zinc</keyword>
<feature type="domain" description="RING-type" evidence="5">
    <location>
        <begin position="21"/>
        <end position="65"/>
    </location>
</feature>
<evidence type="ECO:0000256" key="4">
    <source>
        <dbReference type="PROSITE-ProRule" id="PRU00024"/>
    </source>
</evidence>
<proteinExistence type="predicted"/>